<proteinExistence type="predicted"/>
<keyword evidence="3" id="KW-1185">Reference proteome</keyword>
<comment type="caution">
    <text evidence="2">The sequence shown here is derived from an EMBL/GenBank/DDBJ whole genome shotgun (WGS) entry which is preliminary data.</text>
</comment>
<feature type="compositionally biased region" description="Low complexity" evidence="1">
    <location>
        <begin position="132"/>
        <end position="145"/>
    </location>
</feature>
<dbReference type="EMBL" id="JBFMKM010000014">
    <property type="protein sequence ID" value="KAL1297640.1"/>
    <property type="molecule type" value="Genomic_DNA"/>
</dbReference>
<dbReference type="RefSeq" id="XP_069197322.1">
    <property type="nucleotide sequence ID" value="XM_069346109.1"/>
</dbReference>
<dbReference type="PANTHER" id="PTHR37540">
    <property type="entry name" value="TRANSCRIPTION FACTOR (ACR-2), PUTATIVE-RELATED-RELATED"/>
    <property type="match status" value="1"/>
</dbReference>
<dbReference type="GeneID" id="95979896"/>
<dbReference type="PANTHER" id="PTHR37540:SF5">
    <property type="entry name" value="TRANSCRIPTION FACTOR DOMAIN-CONTAINING PROTEIN"/>
    <property type="match status" value="1"/>
</dbReference>
<gene>
    <name evidence="2" type="ORF">AAFC00_006197</name>
</gene>
<feature type="compositionally biased region" description="Basic and acidic residues" evidence="1">
    <location>
        <begin position="10"/>
        <end position="23"/>
    </location>
</feature>
<evidence type="ECO:0000313" key="2">
    <source>
        <dbReference type="EMBL" id="KAL1297640.1"/>
    </source>
</evidence>
<organism evidence="2 3">
    <name type="scientific">Neodothiora populina</name>
    <dbReference type="NCBI Taxonomy" id="2781224"/>
    <lineage>
        <taxon>Eukaryota</taxon>
        <taxon>Fungi</taxon>
        <taxon>Dikarya</taxon>
        <taxon>Ascomycota</taxon>
        <taxon>Pezizomycotina</taxon>
        <taxon>Dothideomycetes</taxon>
        <taxon>Dothideomycetidae</taxon>
        <taxon>Dothideales</taxon>
        <taxon>Dothioraceae</taxon>
        <taxon>Neodothiora</taxon>
    </lineage>
</organism>
<feature type="region of interest" description="Disordered" evidence="1">
    <location>
        <begin position="1"/>
        <end position="162"/>
    </location>
</feature>
<evidence type="ECO:0000256" key="1">
    <source>
        <dbReference type="SAM" id="MobiDB-lite"/>
    </source>
</evidence>
<dbReference type="InterPro" id="IPR021858">
    <property type="entry name" value="Fun_TF"/>
</dbReference>
<feature type="region of interest" description="Disordered" evidence="1">
    <location>
        <begin position="189"/>
        <end position="216"/>
    </location>
</feature>
<reference evidence="2 3" key="1">
    <citation type="submission" date="2024-07" db="EMBL/GenBank/DDBJ databases">
        <title>Draft sequence of the Neodothiora populina.</title>
        <authorList>
            <person name="Drown D.D."/>
            <person name="Schuette U.S."/>
            <person name="Buechlein A.B."/>
            <person name="Rusch D.R."/>
            <person name="Winton L.W."/>
            <person name="Adams G.A."/>
        </authorList>
    </citation>
    <scope>NUCLEOTIDE SEQUENCE [LARGE SCALE GENOMIC DNA]</scope>
    <source>
        <strain evidence="2 3">CPC 39397</strain>
    </source>
</reference>
<evidence type="ECO:0000313" key="3">
    <source>
        <dbReference type="Proteomes" id="UP001562354"/>
    </source>
</evidence>
<sequence length="459" mass="50575">MSNSGSGVPRRHDSHESHADATGRDIMSTRSPENDVPKQENTFNFVFETGSGVRKGGHSVRSQAAKYGWTSRQRNSKKAAPARPPPNKRRKVQHHTTFEGVLSQPPTTDSSVDPVCGTGSSNLQVHVPISDAPASSSPPVSNVSNRETVNAPAARNPRRSPSVASAVIPWNPYHESGFSSFPLSLPRHDSAMSDVADDDRSSSKSQEPPGWSRRSRSPSPFFEVVLNEDCPCFQQMKHDGNPFSRFPVSWTPLYGRMIERYRAITAAQIKEIHSDSEYQKAVCDLPLQLTVAEHEPALLFALMSTTSAMLERGGMTMEVAPRVFQRQTVKLLNDALENPKRVLSSATILAVTLIALAESTQGHAGSPVTLYQAPLRRMINARGGLEVIYHTDAYGPTLVQFLVWCDKVISSMTGNDLTFPDWTDESVRKTEWTGVWERMRNHLPHPTTVTTPAEEGLPS</sequence>
<dbReference type="Pfam" id="PF11951">
    <property type="entry name" value="Fungal_trans_2"/>
    <property type="match status" value="1"/>
</dbReference>
<dbReference type="Proteomes" id="UP001562354">
    <property type="component" value="Unassembled WGS sequence"/>
</dbReference>
<name>A0ABR3P4I5_9PEZI</name>
<accession>A0ABR3P4I5</accession>
<protein>
    <submittedName>
        <fullName evidence="2">Uncharacterized protein</fullName>
    </submittedName>
</protein>